<evidence type="ECO:0000313" key="1">
    <source>
        <dbReference type="EMBL" id="CAJ2639934.1"/>
    </source>
</evidence>
<accession>A0ACB0J5Z6</accession>
<name>A0ACB0J5Z6_TRIPR</name>
<comment type="caution">
    <text evidence="1">The sequence shown here is derived from an EMBL/GenBank/DDBJ whole genome shotgun (WGS) entry which is preliminary data.</text>
</comment>
<proteinExistence type="predicted"/>
<organism evidence="1 2">
    <name type="scientific">Trifolium pratense</name>
    <name type="common">Red clover</name>
    <dbReference type="NCBI Taxonomy" id="57577"/>
    <lineage>
        <taxon>Eukaryota</taxon>
        <taxon>Viridiplantae</taxon>
        <taxon>Streptophyta</taxon>
        <taxon>Embryophyta</taxon>
        <taxon>Tracheophyta</taxon>
        <taxon>Spermatophyta</taxon>
        <taxon>Magnoliopsida</taxon>
        <taxon>eudicotyledons</taxon>
        <taxon>Gunneridae</taxon>
        <taxon>Pentapetalae</taxon>
        <taxon>rosids</taxon>
        <taxon>fabids</taxon>
        <taxon>Fabales</taxon>
        <taxon>Fabaceae</taxon>
        <taxon>Papilionoideae</taxon>
        <taxon>50 kb inversion clade</taxon>
        <taxon>NPAAA clade</taxon>
        <taxon>Hologalegina</taxon>
        <taxon>IRL clade</taxon>
        <taxon>Trifolieae</taxon>
        <taxon>Trifolium</taxon>
    </lineage>
</organism>
<dbReference type="Proteomes" id="UP001177021">
    <property type="component" value="Unassembled WGS sequence"/>
</dbReference>
<reference evidence="1" key="1">
    <citation type="submission" date="2023-10" db="EMBL/GenBank/DDBJ databases">
        <authorList>
            <person name="Rodriguez Cubillos JULIANA M."/>
            <person name="De Vega J."/>
        </authorList>
    </citation>
    <scope>NUCLEOTIDE SEQUENCE</scope>
</reference>
<evidence type="ECO:0000313" key="2">
    <source>
        <dbReference type="Proteomes" id="UP001177021"/>
    </source>
</evidence>
<sequence length="418" mass="48290">MILEKNEDLNFFKHISEDGHSSFSGRIHRLSITTISDDFVEHIGSSHVRSLLVIPDKESKTNFEFKIPKTFKLLRVLDCNSDSLILFKKKNSDSLMSFPENFGNFIHLKYLSLGFDEILKILKSIGMLRNLETLKIRSLTQLIELPKEISKLRKLRHLISKKLSLIQLEEGIGEMASIQTLHSVDLNTDGAAKIIKGLGKLNQMRDLRLVNVRREDGIILSSSINEMQHLERLYVEARSYEVIDLDLISLPTKLRKLTLHGILQKLPEWIPKLQNLVELFLSHSRLTEDSLKSLNCLQHLLSLTFQMHSYEGLFLHFEDGWFQKLKTLNVIYCMQLRLVIIDKGALPSLKMLNLGILWNLENIPIGIQHLEKLEVLRIFFVSDEFVKNISTEDWNSMLHVPLVDISDRNRISIPIPRS</sequence>
<gene>
    <name evidence="1" type="ORF">MILVUS5_LOCUS9876</name>
</gene>
<protein>
    <submittedName>
        <fullName evidence="1">Uncharacterized protein</fullName>
    </submittedName>
</protein>
<keyword evidence="2" id="KW-1185">Reference proteome</keyword>
<dbReference type="EMBL" id="CASHSV030000024">
    <property type="protein sequence ID" value="CAJ2639934.1"/>
    <property type="molecule type" value="Genomic_DNA"/>
</dbReference>